<proteinExistence type="predicted"/>
<evidence type="ECO:0000256" key="3">
    <source>
        <dbReference type="ARBA" id="ARBA00013137"/>
    </source>
</evidence>
<accession>A0ABT1S4T5</accession>
<evidence type="ECO:0000256" key="6">
    <source>
        <dbReference type="ARBA" id="ARBA00022827"/>
    </source>
</evidence>
<comment type="catalytic activity">
    <reaction evidence="8">
        <text>dihydrourocanate + A = urocanate + AH2</text>
        <dbReference type="Rhea" id="RHEA:36059"/>
        <dbReference type="ChEBI" id="CHEBI:13193"/>
        <dbReference type="ChEBI" id="CHEBI:17499"/>
        <dbReference type="ChEBI" id="CHEBI:27247"/>
        <dbReference type="ChEBI" id="CHEBI:72991"/>
        <dbReference type="EC" id="1.3.99.33"/>
    </reaction>
</comment>
<dbReference type="Pfam" id="PF00890">
    <property type="entry name" value="FAD_binding_2"/>
    <property type="match status" value="1"/>
</dbReference>
<dbReference type="Proteomes" id="UP001524478">
    <property type="component" value="Unassembled WGS sequence"/>
</dbReference>
<evidence type="ECO:0000256" key="9">
    <source>
        <dbReference type="SAM" id="SignalP"/>
    </source>
</evidence>
<dbReference type="PANTHER" id="PTHR43400">
    <property type="entry name" value="FUMARATE REDUCTASE"/>
    <property type="match status" value="1"/>
</dbReference>
<evidence type="ECO:0000256" key="5">
    <source>
        <dbReference type="ARBA" id="ARBA00022630"/>
    </source>
</evidence>
<name>A0ABT1S4T5_9FIRM</name>
<gene>
    <name evidence="11" type="ORF">NE686_00125</name>
</gene>
<keyword evidence="6" id="KW-0274">FAD</keyword>
<dbReference type="EC" id="1.3.99.33" evidence="3"/>
<dbReference type="SUPFAM" id="SSF51905">
    <property type="entry name" value="FAD/NAD(P)-binding domain"/>
    <property type="match status" value="1"/>
</dbReference>
<feature type="domain" description="FMN-binding" evidence="10">
    <location>
        <begin position="52"/>
        <end position="126"/>
    </location>
</feature>
<feature type="signal peptide" evidence="9">
    <location>
        <begin position="1"/>
        <end position="24"/>
    </location>
</feature>
<feature type="chain" id="PRO_5045602556" description="Urocanate reductase" evidence="9">
    <location>
        <begin position="25"/>
        <end position="598"/>
    </location>
</feature>
<dbReference type="SUPFAM" id="SSF56425">
    <property type="entry name" value="Succinate dehydrogenase/fumarate reductase flavoprotein, catalytic domain"/>
    <property type="match status" value="1"/>
</dbReference>
<organism evidence="11 12">
    <name type="scientific">Tissierella carlieri</name>
    <dbReference type="NCBI Taxonomy" id="689904"/>
    <lineage>
        <taxon>Bacteria</taxon>
        <taxon>Bacillati</taxon>
        <taxon>Bacillota</taxon>
        <taxon>Tissierellia</taxon>
        <taxon>Tissierellales</taxon>
        <taxon>Tissierellaceae</taxon>
        <taxon>Tissierella</taxon>
    </lineage>
</organism>
<evidence type="ECO:0000256" key="7">
    <source>
        <dbReference type="ARBA" id="ARBA00023002"/>
    </source>
</evidence>
<dbReference type="PROSITE" id="PS51257">
    <property type="entry name" value="PROKAR_LIPOPROTEIN"/>
    <property type="match status" value="1"/>
</dbReference>
<dbReference type="PANTHER" id="PTHR43400:SF10">
    <property type="entry name" value="3-OXOSTEROID 1-DEHYDROGENASE"/>
    <property type="match status" value="1"/>
</dbReference>
<evidence type="ECO:0000256" key="8">
    <source>
        <dbReference type="ARBA" id="ARBA00049922"/>
    </source>
</evidence>
<sequence length="598" mass="63966">MKFKKSLSMLLCIILMLGIVGCTKDIPTDAPKDNINSETTFKPGTYTATSKGNNGDVTVEVVFDEKSIVSVTVKEHSETPGLSDTPIQRIPSSIVEGQTLSVDTVAGATMTSNAILAAVEDCVKQAGGDVDVLKVAASNNDESVSETELTTDIVVVGGGGTGLAAAASAYENGADVILLEKLAAVGGSTALSGGGISATGSRFQEELGIKDTKESWMTLWKERQNTSNPDGKYPDYDRVDKFMDEAIKTTHWLVDTIKHKYGKIEGFGFDPVPRLHFPDGGNGSALTGNIEKYITEKGVKILTETKVTELVTNSNGDVIGVIAEGKDGKIKVNARKVILAAGGFAKNEELLNRFIPEMAGTAELSAATVGSTGDGILMAEKIGAALYEDPWVIGLGITSRVPELRILDWDSSKILVNEKGERFFNEASHYSIVTNEVAVEKSVWMILDSKESNIKATELFKSALPNKEIATGDTVEELANAMGVPTDSLTNTIKTFNEGCETGNDQFGKTKEMLVPVNAGPYYALRFYPKTMGTFGGVKTDEYYRVLREDGSIINNLYAGGECSNRNMYNQVYMSGSAVQLAVTSGRISGEHAAKSIK</sequence>
<dbReference type="Gene3D" id="3.90.700.10">
    <property type="entry name" value="Succinate dehydrogenase/fumarate reductase flavoprotein, catalytic domain"/>
    <property type="match status" value="1"/>
</dbReference>
<keyword evidence="9" id="KW-0732">Signal</keyword>
<reference evidence="11 12" key="1">
    <citation type="submission" date="2022-06" db="EMBL/GenBank/DDBJ databases">
        <title>Isolation of gut microbiota from human fecal samples.</title>
        <authorList>
            <person name="Pamer E.G."/>
            <person name="Barat B."/>
            <person name="Waligurski E."/>
            <person name="Medina S."/>
            <person name="Paddock L."/>
            <person name="Mostad J."/>
        </authorList>
    </citation>
    <scope>NUCLEOTIDE SEQUENCE [LARGE SCALE GENOMIC DNA]</scope>
    <source>
        <strain evidence="11 12">DFI.7.95</strain>
    </source>
</reference>
<keyword evidence="12" id="KW-1185">Reference proteome</keyword>
<evidence type="ECO:0000313" key="12">
    <source>
        <dbReference type="Proteomes" id="UP001524478"/>
    </source>
</evidence>
<evidence type="ECO:0000256" key="4">
    <source>
        <dbReference type="ARBA" id="ARBA00015872"/>
    </source>
</evidence>
<comment type="caution">
    <text evidence="11">The sequence shown here is derived from an EMBL/GenBank/DDBJ whole genome shotgun (WGS) entry which is preliminary data.</text>
</comment>
<comment type="cofactor">
    <cofactor evidence="2">
        <name>FAD</name>
        <dbReference type="ChEBI" id="CHEBI:57692"/>
    </cofactor>
</comment>
<dbReference type="EMBL" id="JANGAC010000001">
    <property type="protein sequence ID" value="MCQ4921473.1"/>
    <property type="molecule type" value="Genomic_DNA"/>
</dbReference>
<keyword evidence="7" id="KW-0560">Oxidoreductase</keyword>
<comment type="cofactor">
    <cofactor evidence="1">
        <name>FMN</name>
        <dbReference type="ChEBI" id="CHEBI:58210"/>
    </cofactor>
</comment>
<keyword evidence="5" id="KW-0285">Flavoprotein</keyword>
<evidence type="ECO:0000313" key="11">
    <source>
        <dbReference type="EMBL" id="MCQ4921473.1"/>
    </source>
</evidence>
<evidence type="ECO:0000256" key="2">
    <source>
        <dbReference type="ARBA" id="ARBA00001974"/>
    </source>
</evidence>
<protein>
    <recommendedName>
        <fullName evidence="4">Urocanate reductase</fullName>
        <ecNumber evidence="3">1.3.99.33</ecNumber>
    </recommendedName>
</protein>
<dbReference type="Gene3D" id="3.50.50.60">
    <property type="entry name" value="FAD/NAD(P)-binding domain"/>
    <property type="match status" value="1"/>
</dbReference>
<dbReference type="InterPro" id="IPR003953">
    <property type="entry name" value="FAD-dep_OxRdtase_2_FAD-bd"/>
</dbReference>
<evidence type="ECO:0000259" key="10">
    <source>
        <dbReference type="SMART" id="SM00900"/>
    </source>
</evidence>
<dbReference type="RefSeq" id="WP_256310003.1">
    <property type="nucleotide sequence ID" value="NZ_JANGAC010000001.1"/>
</dbReference>
<dbReference type="InterPro" id="IPR036188">
    <property type="entry name" value="FAD/NAD-bd_sf"/>
</dbReference>
<dbReference type="Pfam" id="PF04205">
    <property type="entry name" value="FMN_bind"/>
    <property type="match status" value="1"/>
</dbReference>
<evidence type="ECO:0000256" key="1">
    <source>
        <dbReference type="ARBA" id="ARBA00001917"/>
    </source>
</evidence>
<dbReference type="Gene3D" id="3.90.1010.20">
    <property type="match status" value="1"/>
</dbReference>
<dbReference type="InterPro" id="IPR027477">
    <property type="entry name" value="Succ_DH/fumarate_Rdtase_cat_sf"/>
</dbReference>
<dbReference type="InterPro" id="IPR050315">
    <property type="entry name" value="FAD-oxidoreductase_2"/>
</dbReference>
<dbReference type="SMART" id="SM00900">
    <property type="entry name" value="FMN_bind"/>
    <property type="match status" value="1"/>
</dbReference>
<dbReference type="InterPro" id="IPR007329">
    <property type="entry name" value="FMN-bd"/>
</dbReference>